<name>A0A239C5V3_9BURK</name>
<evidence type="ECO:0000256" key="10">
    <source>
        <dbReference type="HAMAP-Rule" id="MF_01102"/>
    </source>
</evidence>
<sequence length="613" mass="65655">MPGLPLNPLPLLPADPSFAEQGLQHARRVLQQAHGLPQRWQRRERFTFLDAGFGGGAMLFALWRALRADPQAPRRLHYVALLPRPFEGGEWVRAYAAQSEALPLAQELADAWPPLVRGFHRLLLDAGRLTLTLVFGDIGLDEIEGQADALHVDGALAPMRPGRLAAAQATLSISNPVPGWQPLLRSDGFDCAATDAALDDLLVARHAPRWARTGASQPPDERHAIVIGAGLAGSAACERLAARGWRITLLERHAAPAMEASGNLAGIVMPLLSRDDNLTSQLARAAYLFSLELWRRIGGIGEVIVGESCGVLQLAASEDDARLQRESAAALAYPGGYARWLDAPDAARLADGAAVHGGWLFPQGAWVHPASVCGALLRACGSQVDVRYGQQVARLQRVENRWQMLDGEDRLLASAPVVILANGAGALGLAQAAHLPLQSIRGQVTHVPADSVPALPVVICGDAYLTRPSNGVSCLGASYDMDDERALRQQSQDENIARLAAMLPGVAASLRGMPLDGRVGFRCVSADRLPLAGSLSDADAPLQGTRLRDVPRLPGLHALLAYGSRGLIWASYMAELLADRLDGDILPMSRDQSAALDPARFLLKMHRRGTTSR</sequence>
<dbReference type="NCBIfam" id="TIGR03197">
    <property type="entry name" value="MnmC_Cterm"/>
    <property type="match status" value="1"/>
</dbReference>
<dbReference type="InterPro" id="IPR023032">
    <property type="entry name" value="tRNA_MAMT_biosynth_bifunc_MnmC"/>
</dbReference>
<evidence type="ECO:0000256" key="4">
    <source>
        <dbReference type="ARBA" id="ARBA00022679"/>
    </source>
</evidence>
<dbReference type="InterPro" id="IPR006076">
    <property type="entry name" value="FAD-dep_OxRdtase"/>
</dbReference>
<comment type="function">
    <text evidence="10">Catalyzes the last two steps in the biosynthesis of 5-methylaminomethyl-2-thiouridine (mnm(5)s(2)U) at the wobble position (U34) in tRNA. Catalyzes the FAD-dependent demodification of cmnm(5)s(2)U34 to nm(5)s(2)U34, followed by the transfer of a methyl group from S-adenosyl-L-methionine to nm(5)s(2)U34, to form mnm(5)s(2)U34.</text>
</comment>
<dbReference type="PANTHER" id="PTHR13847:SF283">
    <property type="entry name" value="TRNA 5-METHYLAMINOMETHYL-2-THIOURIDINE BIOSYNTHESIS BIFUNCTIONAL PROTEIN MNMC"/>
    <property type="match status" value="1"/>
</dbReference>
<keyword evidence="3 10" id="KW-0285">Flavoprotein</keyword>
<evidence type="ECO:0000256" key="6">
    <source>
        <dbReference type="ARBA" id="ARBA00022694"/>
    </source>
</evidence>
<gene>
    <name evidence="10" type="primary">mnmC</name>
    <name evidence="12" type="ORF">SAMN06265795_101282</name>
</gene>
<dbReference type="GO" id="GO:0002098">
    <property type="term" value="P:tRNA wobble uridine modification"/>
    <property type="evidence" value="ECO:0007669"/>
    <property type="project" value="TreeGrafter"/>
</dbReference>
<feature type="domain" description="FAD dependent oxidoreductase" evidence="11">
    <location>
        <begin position="224"/>
        <end position="580"/>
    </location>
</feature>
<evidence type="ECO:0000256" key="9">
    <source>
        <dbReference type="ARBA" id="ARBA00023268"/>
    </source>
</evidence>
<comment type="similarity">
    <text evidence="10">In the C-terminal section; belongs to the DAO family.</text>
</comment>
<dbReference type="Pfam" id="PF01266">
    <property type="entry name" value="DAO"/>
    <property type="match status" value="1"/>
</dbReference>
<evidence type="ECO:0000256" key="7">
    <source>
        <dbReference type="ARBA" id="ARBA00022827"/>
    </source>
</evidence>
<dbReference type="SUPFAM" id="SSF51905">
    <property type="entry name" value="FAD/NAD(P)-binding domain"/>
    <property type="match status" value="1"/>
</dbReference>
<dbReference type="Gene3D" id="3.40.50.150">
    <property type="entry name" value="Vaccinia Virus protein VP39"/>
    <property type="match status" value="1"/>
</dbReference>
<dbReference type="HAMAP" id="MF_01102">
    <property type="entry name" value="MnmC"/>
    <property type="match status" value="1"/>
</dbReference>
<feature type="region of interest" description="FAD-dependent cmnm(5)s(2)U34 oxidoreductase" evidence="10">
    <location>
        <begin position="227"/>
        <end position="613"/>
    </location>
</feature>
<accession>A0A239C5V3</accession>
<dbReference type="InterPro" id="IPR029063">
    <property type="entry name" value="SAM-dependent_MTases_sf"/>
</dbReference>
<evidence type="ECO:0000256" key="1">
    <source>
        <dbReference type="ARBA" id="ARBA00022490"/>
    </source>
</evidence>
<protein>
    <recommendedName>
        <fullName evidence="10">tRNA 5-methylaminomethyl-2-thiouridine biosynthesis bifunctional protein MnmC</fullName>
        <shortName evidence="10">tRNA mnm(5)s(2)U biosynthesis bifunctional protein</shortName>
    </recommendedName>
    <domain>
        <recommendedName>
            <fullName evidence="10">tRNA (mnm(5)s(2)U34)-methyltransferase</fullName>
            <ecNumber evidence="10">2.1.1.61</ecNumber>
        </recommendedName>
    </domain>
    <domain>
        <recommendedName>
            <fullName evidence="10">FAD-dependent cmnm(5)s(2)U34 oxidoreductase</fullName>
            <ecNumber evidence="10">1.5.-.-</ecNumber>
        </recommendedName>
    </domain>
</protein>
<dbReference type="RefSeq" id="WP_245844638.1">
    <property type="nucleotide sequence ID" value="NZ_FZOT01000001.1"/>
</dbReference>
<keyword evidence="1 10" id="KW-0963">Cytoplasm</keyword>
<evidence type="ECO:0000256" key="5">
    <source>
        <dbReference type="ARBA" id="ARBA00022691"/>
    </source>
</evidence>
<evidence type="ECO:0000256" key="3">
    <source>
        <dbReference type="ARBA" id="ARBA00022630"/>
    </source>
</evidence>
<keyword evidence="4 10" id="KW-0808">Transferase</keyword>
<dbReference type="EMBL" id="FZOT01000001">
    <property type="protein sequence ID" value="SNS15655.1"/>
    <property type="molecule type" value="Genomic_DNA"/>
</dbReference>
<evidence type="ECO:0000256" key="2">
    <source>
        <dbReference type="ARBA" id="ARBA00022603"/>
    </source>
</evidence>
<comment type="catalytic activity">
    <reaction evidence="10">
        <text>5-aminomethyl-2-thiouridine(34) in tRNA + S-adenosyl-L-methionine = 5-methylaminomethyl-2-thiouridine(34) in tRNA + S-adenosyl-L-homocysteine + H(+)</text>
        <dbReference type="Rhea" id="RHEA:19569"/>
        <dbReference type="Rhea" id="RHEA-COMP:10195"/>
        <dbReference type="Rhea" id="RHEA-COMP:10197"/>
        <dbReference type="ChEBI" id="CHEBI:15378"/>
        <dbReference type="ChEBI" id="CHEBI:57856"/>
        <dbReference type="ChEBI" id="CHEBI:59789"/>
        <dbReference type="ChEBI" id="CHEBI:74454"/>
        <dbReference type="ChEBI" id="CHEBI:74455"/>
        <dbReference type="EC" id="2.1.1.61"/>
    </reaction>
</comment>
<dbReference type="PANTHER" id="PTHR13847">
    <property type="entry name" value="SARCOSINE DEHYDROGENASE-RELATED"/>
    <property type="match status" value="1"/>
</dbReference>
<comment type="similarity">
    <text evidence="10">In the N-terminal section; belongs to the methyltransferase superfamily. tRNA (mnm(5)s(2)U34)-methyltransferase family.</text>
</comment>
<comment type="cofactor">
    <cofactor evidence="10">
        <name>FAD</name>
        <dbReference type="ChEBI" id="CHEBI:57692"/>
    </cofactor>
</comment>
<keyword evidence="2 10" id="KW-0489">Methyltransferase</keyword>
<feature type="region of interest" description="tRNA (mnm(5)s(2)U34)-methyltransferase" evidence="10">
    <location>
        <begin position="1"/>
        <end position="207"/>
    </location>
</feature>
<dbReference type="Gene3D" id="3.30.9.10">
    <property type="entry name" value="D-Amino Acid Oxidase, subunit A, domain 2"/>
    <property type="match status" value="1"/>
</dbReference>
<dbReference type="EC" id="1.5.-.-" evidence="10"/>
<dbReference type="GO" id="GO:0005737">
    <property type="term" value="C:cytoplasm"/>
    <property type="evidence" value="ECO:0007669"/>
    <property type="project" value="UniProtKB-SubCell"/>
</dbReference>
<dbReference type="GO" id="GO:0016645">
    <property type="term" value="F:oxidoreductase activity, acting on the CH-NH group of donors"/>
    <property type="evidence" value="ECO:0007669"/>
    <property type="project" value="InterPro"/>
</dbReference>
<evidence type="ECO:0000256" key="8">
    <source>
        <dbReference type="ARBA" id="ARBA00023002"/>
    </source>
</evidence>
<dbReference type="EC" id="2.1.1.61" evidence="10"/>
<proteinExistence type="inferred from homology"/>
<keyword evidence="9 10" id="KW-0511">Multifunctional enzyme</keyword>
<keyword evidence="8 10" id="KW-0560">Oxidoreductase</keyword>
<evidence type="ECO:0000259" key="11">
    <source>
        <dbReference type="Pfam" id="PF01266"/>
    </source>
</evidence>
<comment type="subcellular location">
    <subcellularLocation>
        <location evidence="10">Cytoplasm</location>
    </subcellularLocation>
</comment>
<dbReference type="GO" id="GO:0004808">
    <property type="term" value="F:tRNA (5-methylaminomethyl-2-thiouridylate)(34)-methyltransferase activity"/>
    <property type="evidence" value="ECO:0007669"/>
    <property type="project" value="UniProtKB-EC"/>
</dbReference>
<organism evidence="12 13">
    <name type="scientific">Noviherbaspirillum humi</name>
    <dbReference type="NCBI Taxonomy" id="1688639"/>
    <lineage>
        <taxon>Bacteria</taxon>
        <taxon>Pseudomonadati</taxon>
        <taxon>Pseudomonadota</taxon>
        <taxon>Betaproteobacteria</taxon>
        <taxon>Burkholderiales</taxon>
        <taxon>Oxalobacteraceae</taxon>
        <taxon>Noviherbaspirillum</taxon>
    </lineage>
</organism>
<evidence type="ECO:0000313" key="12">
    <source>
        <dbReference type="EMBL" id="SNS15655.1"/>
    </source>
</evidence>
<dbReference type="InterPro" id="IPR036188">
    <property type="entry name" value="FAD/NAD-bd_sf"/>
</dbReference>
<dbReference type="GO" id="GO:0050660">
    <property type="term" value="F:flavin adenine dinucleotide binding"/>
    <property type="evidence" value="ECO:0007669"/>
    <property type="project" value="UniProtKB-UniRule"/>
</dbReference>
<evidence type="ECO:0000313" key="13">
    <source>
        <dbReference type="Proteomes" id="UP000198284"/>
    </source>
</evidence>
<reference evidence="12 13" key="1">
    <citation type="submission" date="2017-06" db="EMBL/GenBank/DDBJ databases">
        <authorList>
            <person name="Kim H.J."/>
            <person name="Triplett B.A."/>
        </authorList>
    </citation>
    <scope>NUCLEOTIDE SEQUENCE [LARGE SCALE GENOMIC DNA]</scope>
    <source>
        <strain evidence="12 13">U15</strain>
    </source>
</reference>
<dbReference type="Gene3D" id="3.50.50.60">
    <property type="entry name" value="FAD/NAD(P)-binding domain"/>
    <property type="match status" value="1"/>
</dbReference>
<keyword evidence="5 10" id="KW-0949">S-adenosyl-L-methionine</keyword>
<keyword evidence="7 10" id="KW-0274">FAD</keyword>
<dbReference type="AlphaFoldDB" id="A0A239C5V3"/>
<dbReference type="InterPro" id="IPR017610">
    <property type="entry name" value="tRNA_S-uridine_synth_MnmC_C"/>
</dbReference>
<dbReference type="Proteomes" id="UP000198284">
    <property type="component" value="Unassembled WGS sequence"/>
</dbReference>
<dbReference type="GO" id="GO:0032259">
    <property type="term" value="P:methylation"/>
    <property type="evidence" value="ECO:0007669"/>
    <property type="project" value="UniProtKB-KW"/>
</dbReference>
<keyword evidence="6 10" id="KW-0819">tRNA processing</keyword>
<keyword evidence="13" id="KW-1185">Reference proteome</keyword>